<reference evidence="22 23" key="1">
    <citation type="journal article" date="2024" name="Proc. Natl. Acad. Sci. U.S.A.">
        <title>The genetic regulatory architecture and epigenomic basis for age-related changes in rattlesnake venom.</title>
        <authorList>
            <person name="Hogan M.P."/>
            <person name="Holding M.L."/>
            <person name="Nystrom G.S."/>
            <person name="Colston T.J."/>
            <person name="Bartlett D.A."/>
            <person name="Mason A.J."/>
            <person name="Ellsworth S.A."/>
            <person name="Rautsaw R.M."/>
            <person name="Lawrence K.C."/>
            <person name="Strickland J.L."/>
            <person name="He B."/>
            <person name="Fraser P."/>
            <person name="Margres M.J."/>
            <person name="Gilbert D.M."/>
            <person name="Gibbs H.L."/>
            <person name="Parkinson C.L."/>
            <person name="Rokyta D.R."/>
        </authorList>
    </citation>
    <scope>NUCLEOTIDE SEQUENCE [LARGE SCALE GENOMIC DNA]</scope>
    <source>
        <strain evidence="22">DRR0105</strain>
    </source>
</reference>
<evidence type="ECO:0000256" key="2">
    <source>
        <dbReference type="ARBA" id="ARBA00004370"/>
    </source>
</evidence>
<proteinExistence type="inferred from homology"/>
<evidence type="ECO:0000256" key="16">
    <source>
        <dbReference type="ARBA" id="ARBA00023306"/>
    </source>
</evidence>
<gene>
    <name evidence="22" type="ORF">NXF25_015360</name>
</gene>
<comment type="subcellular location">
    <subcellularLocation>
        <location evidence="3">Cytoplasm</location>
    </subcellularLocation>
    <subcellularLocation>
        <location evidence="2">Membrane</location>
    </subcellularLocation>
    <subcellularLocation>
        <location evidence="1">Nucleus</location>
    </subcellularLocation>
</comment>
<keyword evidence="16" id="KW-0131">Cell cycle</keyword>
<keyword evidence="14" id="KW-0804">Transcription</keyword>
<feature type="compositionally biased region" description="Low complexity" evidence="20">
    <location>
        <begin position="154"/>
        <end position="177"/>
    </location>
</feature>
<dbReference type="FunFam" id="3.30.1370.10:FF:000036">
    <property type="entry name" value="KH RNA binding domain containing, signal transduction associated 1"/>
    <property type="match status" value="1"/>
</dbReference>
<dbReference type="CDD" id="cd22468">
    <property type="entry name" value="KH-I_KHDRBS1"/>
    <property type="match status" value="1"/>
</dbReference>
<sequence>MPLPATTRKGCQKAPRAPPRQRDLAWPRRACARRKRGVALQLRQRLRAWSGRGGHLAFRRSGPPVRLRRPRLGESLRRRGRLLTRGAVGGGRSWRAAERKAGSASTDVASSPSFRFPPRWPRRPVGVATLFPRAPLPLLRPRMQRREDLAAAARLGRAPGPAVAARLQSPHAAASPRRPARGGGGGGGARGPQPPPLLPPSATSSAPPAPSVAPTPLMPGAVSAAKSEPENKYLPELMAEKDSLDPSFTHAMQLLQAEIDKIQKGESKKDEEETYLDLFSHKNMKLKERVLIPVKQYPKFNFVGKILGPQGNTIKRLQEETGAKISVLGKGSMRDKAKEEELRKGGDPKYAHLNMDLHVFIEVFGPPCEAYALMAHAMEEVKKFLVPDMMDDICQEQFLELSYLNGVPEPTRGRGISVRGRGAVPPPPPVPRGRGVGPPPPPRGALVRGAPVRGAIARGAAVSRGVPPLPAVRGAPSSRARAAGIQRIPLPPPAPETYEDYGYDDAYAEQSYEGYEGYYSQGQQETEYYDYGHGEAQESYEAYGQDDWNGTRPSLKAPPARPVKGAYREHPYGRY</sequence>
<dbReference type="PROSITE" id="PS50084">
    <property type="entry name" value="KH_TYPE_1"/>
    <property type="match status" value="1"/>
</dbReference>
<evidence type="ECO:0000256" key="5">
    <source>
        <dbReference type="ARBA" id="ARBA00022481"/>
    </source>
</evidence>
<dbReference type="SUPFAM" id="SSF54791">
    <property type="entry name" value="Eukaryotic type KH-domain (KH-domain type I)"/>
    <property type="match status" value="1"/>
</dbReference>
<dbReference type="InterPro" id="IPR055256">
    <property type="entry name" value="KH_1_KHDC4/BBP-like"/>
</dbReference>
<protein>
    <recommendedName>
        <fullName evidence="17">KH domain-containing, RNA-binding, signal transduction-associated protein 1</fullName>
    </recommendedName>
    <alternativeName>
        <fullName evidence="18">Src-associated in mitosis 68 kDa protein</fullName>
    </alternativeName>
</protein>
<dbReference type="GO" id="GO:0006397">
    <property type="term" value="P:mRNA processing"/>
    <property type="evidence" value="ECO:0007669"/>
    <property type="project" value="UniProtKB-KW"/>
</dbReference>
<feature type="domain" description="K Homology" evidence="21">
    <location>
        <begin position="284"/>
        <end position="382"/>
    </location>
</feature>
<keyword evidence="23" id="KW-1185">Reference proteome</keyword>
<feature type="region of interest" description="Disordered" evidence="20">
    <location>
        <begin position="544"/>
        <end position="575"/>
    </location>
</feature>
<evidence type="ECO:0000313" key="23">
    <source>
        <dbReference type="Proteomes" id="UP001474421"/>
    </source>
</evidence>
<evidence type="ECO:0000256" key="8">
    <source>
        <dbReference type="ARBA" id="ARBA00022664"/>
    </source>
</evidence>
<keyword evidence="13" id="KW-0472">Membrane</keyword>
<feature type="compositionally biased region" description="Gly residues" evidence="20">
    <location>
        <begin position="181"/>
        <end position="190"/>
    </location>
</feature>
<evidence type="ECO:0000256" key="20">
    <source>
        <dbReference type="SAM" id="MobiDB-lite"/>
    </source>
</evidence>
<dbReference type="InterPro" id="IPR004087">
    <property type="entry name" value="KH_dom"/>
</dbReference>
<feature type="region of interest" description="Disordered" evidence="20">
    <location>
        <begin position="89"/>
        <end position="115"/>
    </location>
</feature>
<keyword evidence="9 19" id="KW-0694">RNA-binding</keyword>
<dbReference type="InterPro" id="IPR045071">
    <property type="entry name" value="BBP-like"/>
</dbReference>
<dbReference type="GO" id="GO:0008143">
    <property type="term" value="F:poly(A) binding"/>
    <property type="evidence" value="ECO:0007669"/>
    <property type="project" value="TreeGrafter"/>
</dbReference>
<dbReference type="EMBL" id="JAOTOJ010000011">
    <property type="protein sequence ID" value="KAK9394832.1"/>
    <property type="molecule type" value="Genomic_DNA"/>
</dbReference>
<evidence type="ECO:0000256" key="15">
    <source>
        <dbReference type="ARBA" id="ARBA00023242"/>
    </source>
</evidence>
<dbReference type="InterPro" id="IPR032571">
    <property type="entry name" value="Qua1_dom"/>
</dbReference>
<feature type="compositionally biased region" description="Pro residues" evidence="20">
    <location>
        <begin position="207"/>
        <end position="217"/>
    </location>
</feature>
<dbReference type="InterPro" id="IPR036612">
    <property type="entry name" value="KH_dom_type_1_sf"/>
</dbReference>
<dbReference type="Pfam" id="PF16568">
    <property type="entry name" value="Sam68-YY"/>
    <property type="match status" value="1"/>
</dbReference>
<keyword evidence="10" id="KW-0007">Acetylation</keyword>
<evidence type="ECO:0000256" key="14">
    <source>
        <dbReference type="ARBA" id="ARBA00023163"/>
    </source>
</evidence>
<evidence type="ECO:0000256" key="17">
    <source>
        <dbReference type="ARBA" id="ARBA00070445"/>
    </source>
</evidence>
<comment type="caution">
    <text evidence="22">The sequence shown here is derived from an EMBL/GenBank/DDBJ whole genome shotgun (WGS) entry which is preliminary data.</text>
</comment>
<evidence type="ECO:0000256" key="9">
    <source>
        <dbReference type="ARBA" id="ARBA00022884"/>
    </source>
</evidence>
<feature type="region of interest" description="Disordered" evidence="20">
    <location>
        <begin position="412"/>
        <end position="448"/>
    </location>
</feature>
<keyword evidence="6" id="KW-0963">Cytoplasm</keyword>
<evidence type="ECO:0000256" key="10">
    <source>
        <dbReference type="ARBA" id="ARBA00022990"/>
    </source>
</evidence>
<dbReference type="GO" id="GO:0000381">
    <property type="term" value="P:regulation of alternative mRNA splicing, via spliceosome"/>
    <property type="evidence" value="ECO:0007669"/>
    <property type="project" value="TreeGrafter"/>
</dbReference>
<feature type="compositionally biased region" description="Pro residues" evidence="20">
    <location>
        <begin position="424"/>
        <end position="443"/>
    </location>
</feature>
<evidence type="ECO:0000256" key="6">
    <source>
        <dbReference type="ARBA" id="ARBA00022490"/>
    </source>
</evidence>
<name>A0AAW1AYJ2_CROAD</name>
<evidence type="ECO:0000256" key="7">
    <source>
        <dbReference type="ARBA" id="ARBA00022553"/>
    </source>
</evidence>
<organism evidence="22 23">
    <name type="scientific">Crotalus adamanteus</name>
    <name type="common">Eastern diamondback rattlesnake</name>
    <dbReference type="NCBI Taxonomy" id="8729"/>
    <lineage>
        <taxon>Eukaryota</taxon>
        <taxon>Metazoa</taxon>
        <taxon>Chordata</taxon>
        <taxon>Craniata</taxon>
        <taxon>Vertebrata</taxon>
        <taxon>Euteleostomi</taxon>
        <taxon>Lepidosauria</taxon>
        <taxon>Squamata</taxon>
        <taxon>Bifurcata</taxon>
        <taxon>Unidentata</taxon>
        <taxon>Episquamata</taxon>
        <taxon>Toxicofera</taxon>
        <taxon>Serpentes</taxon>
        <taxon>Colubroidea</taxon>
        <taxon>Viperidae</taxon>
        <taxon>Crotalinae</taxon>
        <taxon>Crotalus</taxon>
    </lineage>
</organism>
<keyword evidence="15" id="KW-0539">Nucleus</keyword>
<comment type="similarity">
    <text evidence="4">Belongs to the KHDRBS family.</text>
</comment>
<evidence type="ECO:0000256" key="1">
    <source>
        <dbReference type="ARBA" id="ARBA00004123"/>
    </source>
</evidence>
<keyword evidence="11" id="KW-0805">Transcription regulation</keyword>
<accession>A0AAW1AYJ2</accession>
<keyword evidence="8" id="KW-0507">mRNA processing</keyword>
<evidence type="ECO:0000256" key="11">
    <source>
        <dbReference type="ARBA" id="ARBA00023015"/>
    </source>
</evidence>
<dbReference type="Proteomes" id="UP001474421">
    <property type="component" value="Unassembled WGS sequence"/>
</dbReference>
<evidence type="ECO:0000313" key="22">
    <source>
        <dbReference type="EMBL" id="KAK9394832.1"/>
    </source>
</evidence>
<dbReference type="GO" id="GO:0016020">
    <property type="term" value="C:membrane"/>
    <property type="evidence" value="ECO:0007669"/>
    <property type="project" value="UniProtKB-SubCell"/>
</dbReference>
<keyword evidence="7" id="KW-0597">Phosphoprotein</keyword>
<keyword evidence="12" id="KW-0729">SH3-binding</keyword>
<dbReference type="PANTHER" id="PTHR11208">
    <property type="entry name" value="RNA-BINDING PROTEIN RELATED"/>
    <property type="match status" value="1"/>
</dbReference>
<dbReference type="PANTHER" id="PTHR11208:SF30">
    <property type="entry name" value="KH DOMAIN-CONTAINING, RNA-BINDING, SIGNAL TRANSDUCTION-ASSOCIATED PROTEIN 1"/>
    <property type="match status" value="1"/>
</dbReference>
<evidence type="ECO:0000256" key="3">
    <source>
        <dbReference type="ARBA" id="ARBA00004496"/>
    </source>
</evidence>
<dbReference type="Pfam" id="PF22675">
    <property type="entry name" value="KH-I_KHDC4-BBP"/>
    <property type="match status" value="1"/>
</dbReference>
<dbReference type="SMART" id="SM00322">
    <property type="entry name" value="KH"/>
    <property type="match status" value="1"/>
</dbReference>
<dbReference type="Pfam" id="PF16274">
    <property type="entry name" value="Qua1"/>
    <property type="match status" value="1"/>
</dbReference>
<evidence type="ECO:0000256" key="12">
    <source>
        <dbReference type="ARBA" id="ARBA00023036"/>
    </source>
</evidence>
<dbReference type="GO" id="GO:0017124">
    <property type="term" value="F:SH3 domain binding"/>
    <property type="evidence" value="ECO:0007669"/>
    <property type="project" value="UniProtKB-KW"/>
</dbReference>
<feature type="compositionally biased region" description="Basic and acidic residues" evidence="20">
    <location>
        <begin position="566"/>
        <end position="575"/>
    </location>
</feature>
<dbReference type="GO" id="GO:0005634">
    <property type="term" value="C:nucleus"/>
    <property type="evidence" value="ECO:0007669"/>
    <property type="project" value="UniProtKB-SubCell"/>
</dbReference>
<feature type="region of interest" description="Disordered" evidence="20">
    <location>
        <begin position="154"/>
        <end position="228"/>
    </location>
</feature>
<evidence type="ECO:0000256" key="13">
    <source>
        <dbReference type="ARBA" id="ARBA00023136"/>
    </source>
</evidence>
<evidence type="ECO:0000256" key="19">
    <source>
        <dbReference type="PROSITE-ProRule" id="PRU00117"/>
    </source>
</evidence>
<feature type="region of interest" description="Disordered" evidence="20">
    <location>
        <begin position="1"/>
        <end position="25"/>
    </location>
</feature>
<dbReference type="InterPro" id="IPR032335">
    <property type="entry name" value="Sam68-YY"/>
</dbReference>
<dbReference type="GO" id="GO:0005737">
    <property type="term" value="C:cytoplasm"/>
    <property type="evidence" value="ECO:0007669"/>
    <property type="project" value="UniProtKB-SubCell"/>
</dbReference>
<feature type="compositionally biased region" description="Low complexity" evidence="20">
    <location>
        <begin position="471"/>
        <end position="484"/>
    </location>
</feature>
<feature type="region of interest" description="Disordered" evidence="20">
    <location>
        <begin position="466"/>
        <end position="500"/>
    </location>
</feature>
<dbReference type="GO" id="GO:0003729">
    <property type="term" value="F:mRNA binding"/>
    <property type="evidence" value="ECO:0007669"/>
    <property type="project" value="TreeGrafter"/>
</dbReference>
<keyword evidence="5" id="KW-0488">Methylation</keyword>
<evidence type="ECO:0000256" key="4">
    <source>
        <dbReference type="ARBA" id="ARBA00010174"/>
    </source>
</evidence>
<dbReference type="Gene3D" id="3.30.1370.10">
    <property type="entry name" value="K Homology domain, type 1"/>
    <property type="match status" value="1"/>
</dbReference>
<evidence type="ECO:0000256" key="18">
    <source>
        <dbReference type="ARBA" id="ARBA00078343"/>
    </source>
</evidence>
<evidence type="ECO:0000259" key="21">
    <source>
        <dbReference type="SMART" id="SM00322"/>
    </source>
</evidence>
<dbReference type="AlphaFoldDB" id="A0AAW1AYJ2"/>